<gene>
    <name evidence="8" type="ordered locus">Q7C_1298</name>
</gene>
<dbReference type="OrthoDB" id="9764363at2"/>
<feature type="transmembrane region" description="Helical" evidence="6">
    <location>
        <begin position="50"/>
        <end position="68"/>
    </location>
</feature>
<accession>I1YHQ5</accession>
<comment type="similarity">
    <text evidence="1">Belongs to the peptidase S49 family.</text>
</comment>
<keyword evidence="4" id="KW-0720">Serine protease</keyword>
<dbReference type="Gene3D" id="3.90.226.10">
    <property type="entry name" value="2-enoyl-CoA Hydratase, Chain A, domain 1"/>
    <property type="match status" value="1"/>
</dbReference>
<dbReference type="STRING" id="754477.Q7C_1298"/>
<dbReference type="Proteomes" id="UP000009145">
    <property type="component" value="Chromosome"/>
</dbReference>
<dbReference type="AlphaFoldDB" id="I1YHQ5"/>
<keyword evidence="9" id="KW-1185">Reference proteome</keyword>
<evidence type="ECO:0000256" key="5">
    <source>
        <dbReference type="SAM" id="MobiDB-lite"/>
    </source>
</evidence>
<evidence type="ECO:0000313" key="9">
    <source>
        <dbReference type="Proteomes" id="UP000009145"/>
    </source>
</evidence>
<dbReference type="CDD" id="cd07023">
    <property type="entry name" value="S49_Sppa_N_C"/>
    <property type="match status" value="1"/>
</dbReference>
<evidence type="ECO:0000256" key="1">
    <source>
        <dbReference type="ARBA" id="ARBA00008683"/>
    </source>
</evidence>
<dbReference type="RefSeq" id="WP_014703868.1">
    <property type="nucleotide sequence ID" value="NC_017856.1"/>
</dbReference>
<keyword evidence="6" id="KW-1133">Transmembrane helix</keyword>
<keyword evidence="2 8" id="KW-0645">Protease</keyword>
<evidence type="ECO:0000256" key="2">
    <source>
        <dbReference type="ARBA" id="ARBA00022670"/>
    </source>
</evidence>
<evidence type="ECO:0000313" key="8">
    <source>
        <dbReference type="EMBL" id="AFJ02448.1"/>
    </source>
</evidence>
<feature type="domain" description="Peptidase S49" evidence="7">
    <location>
        <begin position="148"/>
        <end position="287"/>
    </location>
</feature>
<dbReference type="PATRIC" id="fig|754477.3.peg.1279"/>
<dbReference type="InterPro" id="IPR002142">
    <property type="entry name" value="Peptidase_S49"/>
</dbReference>
<evidence type="ECO:0000259" key="7">
    <source>
        <dbReference type="Pfam" id="PF01343"/>
    </source>
</evidence>
<proteinExistence type="inferred from homology"/>
<reference evidence="8 9" key="1">
    <citation type="journal article" date="2012" name="J. Bacteriol.">
        <title>Complete genome sequences of Methylophaga sp. strain JAM1 and Methylophaga sp. strain JAM7.</title>
        <authorList>
            <person name="Villeneuve C."/>
            <person name="Martineau C."/>
            <person name="Mauffrey F."/>
            <person name="Villemur R."/>
        </authorList>
    </citation>
    <scope>NUCLEOTIDE SEQUENCE [LARGE SCALE GENOMIC DNA]</scope>
    <source>
        <strain evidence="8 9">JAM7</strain>
    </source>
</reference>
<dbReference type="HOGENOM" id="CLU_046540_1_1_6"/>
<evidence type="ECO:0000256" key="4">
    <source>
        <dbReference type="ARBA" id="ARBA00022825"/>
    </source>
</evidence>
<dbReference type="eggNOG" id="COG0616">
    <property type="taxonomic scope" value="Bacteria"/>
</dbReference>
<dbReference type="PANTHER" id="PTHR42987:SF8">
    <property type="entry name" value="PROTEINASE"/>
    <property type="match status" value="1"/>
</dbReference>
<organism evidence="8 9">
    <name type="scientific">Methylophaga frappieri (strain ATCC BAA-2434 / DSM 25690 / JAM7)</name>
    <dbReference type="NCBI Taxonomy" id="754477"/>
    <lineage>
        <taxon>Bacteria</taxon>
        <taxon>Pseudomonadati</taxon>
        <taxon>Pseudomonadota</taxon>
        <taxon>Gammaproteobacteria</taxon>
        <taxon>Thiotrichales</taxon>
        <taxon>Piscirickettsiaceae</taxon>
        <taxon>Methylophaga</taxon>
    </lineage>
</organism>
<name>I1YHQ5_METFJ</name>
<dbReference type="InterPro" id="IPR047272">
    <property type="entry name" value="S49_SppA_C"/>
</dbReference>
<dbReference type="GO" id="GO:0008236">
    <property type="term" value="F:serine-type peptidase activity"/>
    <property type="evidence" value="ECO:0007669"/>
    <property type="project" value="UniProtKB-KW"/>
</dbReference>
<dbReference type="PANTHER" id="PTHR42987">
    <property type="entry name" value="PEPTIDASE S49"/>
    <property type="match status" value="1"/>
</dbReference>
<dbReference type="KEGG" id="mec:Q7C_1298"/>
<dbReference type="InterPro" id="IPR029045">
    <property type="entry name" value="ClpP/crotonase-like_dom_sf"/>
</dbReference>
<evidence type="ECO:0000256" key="3">
    <source>
        <dbReference type="ARBA" id="ARBA00022801"/>
    </source>
</evidence>
<feature type="region of interest" description="Disordered" evidence="5">
    <location>
        <begin position="1"/>
        <end position="22"/>
    </location>
</feature>
<protein>
    <submittedName>
        <fullName evidence="8">Periplasmic serine proteases (ClpP class)</fullName>
    </submittedName>
</protein>
<dbReference type="SUPFAM" id="SSF52096">
    <property type="entry name" value="ClpP/crotonase"/>
    <property type="match status" value="1"/>
</dbReference>
<dbReference type="GO" id="GO:0006508">
    <property type="term" value="P:proteolysis"/>
    <property type="evidence" value="ECO:0007669"/>
    <property type="project" value="UniProtKB-KW"/>
</dbReference>
<dbReference type="EMBL" id="CP003380">
    <property type="protein sequence ID" value="AFJ02448.1"/>
    <property type="molecule type" value="Genomic_DNA"/>
</dbReference>
<dbReference type="Pfam" id="PF01343">
    <property type="entry name" value="Peptidase_S49"/>
    <property type="match status" value="1"/>
</dbReference>
<keyword evidence="3" id="KW-0378">Hydrolase</keyword>
<keyword evidence="6" id="KW-0812">Transmembrane</keyword>
<sequence>MATFGDFPPQQNTSTTSEKDKADLQWERQTLRDIAFAAIREQRNSRRWGYVFKGLILLYLFAFLFLMMPGGSTESAGKPHTALVEISGLISADSEANADRIVTGIRNAFDSTQAKALILRLNTPGGSPVQSGIINDEIRRLRSTRPDFPVYAVIQDICASGGYYIAVAADEIYADKASIVGSIGVRMDSFGFTEAIDKLGIERRSLTAGENKAFLDPFKPLQPNDIDHANAMLQTIHQQFIDVVIDGRGERINANNSELFSGLFWSGEQSLELGLIDGLASSSQVARDKVGAEEIIDYTPRPNYLDRFAGTLGASIGSTLRNTANWSLQ</sequence>
<dbReference type="Gene3D" id="6.20.330.10">
    <property type="match status" value="1"/>
</dbReference>
<keyword evidence="6" id="KW-0472">Membrane</keyword>
<evidence type="ECO:0000256" key="6">
    <source>
        <dbReference type="SAM" id="Phobius"/>
    </source>
</evidence>